<protein>
    <submittedName>
        <fullName evidence="1">Uncharacterized protein</fullName>
    </submittedName>
</protein>
<proteinExistence type="predicted"/>
<sequence length="116" mass="13668">MSSHWDEADYKAEAYERLIPLIGRIIKSQYPQGVLNLFSGLPEDIDNPDEKMAQRIKSYIWGQIQQLKGEFPEELGTYNLELRIERRSRGWIIQFVFSPDDPRKLSLGDRNRDLEK</sequence>
<dbReference type="EMBL" id="PSRQ01000062">
    <property type="protein sequence ID" value="PWU22490.1"/>
    <property type="molecule type" value="Genomic_DNA"/>
</dbReference>
<dbReference type="Proteomes" id="UP000246104">
    <property type="component" value="Unassembled WGS sequence"/>
</dbReference>
<organism evidence="1 2">
    <name type="scientific">Candidatus Cerribacteria bacterium 'Amazon FNV 2010 28 9'</name>
    <dbReference type="NCBI Taxonomy" id="2081795"/>
    <lineage>
        <taxon>Bacteria</taxon>
        <taxon>Candidatus Cerribacteria</taxon>
    </lineage>
</organism>
<comment type="caution">
    <text evidence="1">The sequence shown here is derived from an EMBL/GenBank/DDBJ whole genome shotgun (WGS) entry which is preliminary data.</text>
</comment>
<reference evidence="1 2" key="1">
    <citation type="submission" date="2018-02" db="EMBL/GenBank/DDBJ databases">
        <title>Genomic Reconstructions from Amazon Rainforest and Pasture Soil Reveal Novel Insights into the Physiology of Candidate Phyla in Tropical Sites.</title>
        <authorList>
            <person name="Kroeger M.E."/>
            <person name="Delmont T."/>
            <person name="Eren A.M."/>
            <person name="Guo J."/>
            <person name="Meyer K.M."/>
            <person name="Khan K."/>
            <person name="Rodrigues J.L.M."/>
            <person name="Bohannan B.J.M."/>
            <person name="Tringe S."/>
            <person name="Borges C.D."/>
            <person name="Tiedje J."/>
            <person name="Tsai S.M."/>
            <person name="Nusslein K."/>
        </authorList>
    </citation>
    <scope>NUCLEOTIDE SEQUENCE [LARGE SCALE GENOMIC DNA]</scope>
    <source>
        <strain evidence="1">Amazon FNV 2010 28 9</strain>
    </source>
</reference>
<name>A0A317JNH4_9BACT</name>
<gene>
    <name evidence="1" type="ORF">C5B42_05745</name>
</gene>
<dbReference type="AlphaFoldDB" id="A0A317JNH4"/>
<evidence type="ECO:0000313" key="1">
    <source>
        <dbReference type="EMBL" id="PWU22490.1"/>
    </source>
</evidence>
<evidence type="ECO:0000313" key="2">
    <source>
        <dbReference type="Proteomes" id="UP000246104"/>
    </source>
</evidence>
<accession>A0A317JNH4</accession>